<dbReference type="PANTHER" id="PTHR43464:SF92">
    <property type="entry name" value="SLR1071 PROTEIN"/>
    <property type="match status" value="1"/>
</dbReference>
<dbReference type="KEGG" id="sti:Sthe_3411"/>
<dbReference type="eggNOG" id="COG2226">
    <property type="taxonomic scope" value="Bacteria"/>
</dbReference>
<dbReference type="STRING" id="479434.Sthe_3411"/>
<dbReference type="Proteomes" id="UP000002027">
    <property type="component" value="Chromosome 2"/>
</dbReference>
<dbReference type="Pfam" id="PF13649">
    <property type="entry name" value="Methyltransf_25"/>
    <property type="match status" value="1"/>
</dbReference>
<dbReference type="RefSeq" id="WP_012873846.1">
    <property type="nucleotide sequence ID" value="NC_013524.1"/>
</dbReference>
<dbReference type="AlphaFoldDB" id="D1CAG8"/>
<organism evidence="2 3">
    <name type="scientific">Sphaerobacter thermophilus (strain ATCC 49802 / DSM 20745 / KCCM 41009 / NCIMB 13125 / S 6022)</name>
    <dbReference type="NCBI Taxonomy" id="479434"/>
    <lineage>
        <taxon>Bacteria</taxon>
        <taxon>Pseudomonadati</taxon>
        <taxon>Thermomicrobiota</taxon>
        <taxon>Thermomicrobia</taxon>
        <taxon>Sphaerobacterales</taxon>
        <taxon>Sphaerobacterineae</taxon>
        <taxon>Sphaerobacteraceae</taxon>
        <taxon>Sphaerobacter</taxon>
    </lineage>
</organism>
<dbReference type="SUPFAM" id="SSF53335">
    <property type="entry name" value="S-adenosyl-L-methionine-dependent methyltransferases"/>
    <property type="match status" value="1"/>
</dbReference>
<dbReference type="InParanoid" id="D1CAG8"/>
<reference evidence="3" key="1">
    <citation type="submission" date="2009-11" db="EMBL/GenBank/DDBJ databases">
        <title>The complete chromosome 2 of Sphaerobacter thermophilus DSM 20745.</title>
        <authorList>
            <person name="Lucas S."/>
            <person name="Copeland A."/>
            <person name="Lapidus A."/>
            <person name="Glavina del Rio T."/>
            <person name="Dalin E."/>
            <person name="Tice H."/>
            <person name="Bruce D."/>
            <person name="Goodwin L."/>
            <person name="Pitluck S."/>
            <person name="Kyrpides N."/>
            <person name="Mavromatis K."/>
            <person name="Ivanova N."/>
            <person name="Mikhailova N."/>
            <person name="LaButti K.M."/>
            <person name="Clum A."/>
            <person name="Sun H.I."/>
            <person name="Brettin T."/>
            <person name="Detter J.C."/>
            <person name="Han C."/>
            <person name="Larimer F."/>
            <person name="Land M."/>
            <person name="Hauser L."/>
            <person name="Markowitz V."/>
            <person name="Cheng J.F."/>
            <person name="Hugenholtz P."/>
            <person name="Woyke T."/>
            <person name="Wu D."/>
            <person name="Steenblock K."/>
            <person name="Schneider S."/>
            <person name="Pukall R."/>
            <person name="Goeker M."/>
            <person name="Klenk H.P."/>
            <person name="Eisen J.A."/>
        </authorList>
    </citation>
    <scope>NUCLEOTIDE SEQUENCE [LARGE SCALE GENOMIC DNA]</scope>
    <source>
        <strain evidence="3">ATCC 49802 / DSM 20745 / S 6022</strain>
    </source>
</reference>
<feature type="domain" description="Methyltransferase" evidence="1">
    <location>
        <begin position="46"/>
        <end position="148"/>
    </location>
</feature>
<dbReference type="Gene3D" id="3.40.50.150">
    <property type="entry name" value="Vaccinia Virus protein VP39"/>
    <property type="match status" value="1"/>
</dbReference>
<keyword evidence="2" id="KW-0808">Transferase</keyword>
<dbReference type="InterPro" id="IPR041698">
    <property type="entry name" value="Methyltransf_25"/>
</dbReference>
<dbReference type="OrthoDB" id="9804312at2"/>
<name>D1CAG8_SPHTD</name>
<dbReference type="GO" id="GO:0008168">
    <property type="term" value="F:methyltransferase activity"/>
    <property type="evidence" value="ECO:0007669"/>
    <property type="project" value="UniProtKB-KW"/>
</dbReference>
<dbReference type="InterPro" id="IPR029063">
    <property type="entry name" value="SAM-dependent_MTases_sf"/>
</dbReference>
<keyword evidence="3" id="KW-1185">Reference proteome</keyword>
<dbReference type="GO" id="GO:0032259">
    <property type="term" value="P:methylation"/>
    <property type="evidence" value="ECO:0007669"/>
    <property type="project" value="UniProtKB-KW"/>
</dbReference>
<protein>
    <submittedName>
        <fullName evidence="2">Methyltransferase type 11</fullName>
    </submittedName>
</protein>
<gene>
    <name evidence="2" type="ordered locus">Sthe_3411</name>
</gene>
<dbReference type="PANTHER" id="PTHR43464">
    <property type="entry name" value="METHYLTRANSFERASE"/>
    <property type="match status" value="1"/>
</dbReference>
<evidence type="ECO:0000313" key="3">
    <source>
        <dbReference type="Proteomes" id="UP000002027"/>
    </source>
</evidence>
<evidence type="ECO:0000313" key="2">
    <source>
        <dbReference type="EMBL" id="ACZ40811.1"/>
    </source>
</evidence>
<evidence type="ECO:0000259" key="1">
    <source>
        <dbReference type="Pfam" id="PF13649"/>
    </source>
</evidence>
<proteinExistence type="predicted"/>
<dbReference type="HOGENOM" id="CLU_1041032_0_0_0"/>
<accession>D1CAG8</accession>
<dbReference type="EMBL" id="CP001824">
    <property type="protein sequence ID" value="ACZ40811.1"/>
    <property type="molecule type" value="Genomic_DNA"/>
</dbReference>
<reference evidence="2 3" key="2">
    <citation type="journal article" date="2010" name="Stand. Genomic Sci.">
        <title>Complete genome sequence of Desulfohalobium retbaense type strain (HR(100)).</title>
        <authorList>
            <person name="Spring S."/>
            <person name="Nolan M."/>
            <person name="Lapidus A."/>
            <person name="Glavina Del Rio T."/>
            <person name="Copeland A."/>
            <person name="Tice H."/>
            <person name="Cheng J.F."/>
            <person name="Lucas S."/>
            <person name="Land M."/>
            <person name="Chen F."/>
            <person name="Bruce D."/>
            <person name="Goodwin L."/>
            <person name="Pitluck S."/>
            <person name="Ivanova N."/>
            <person name="Mavromatis K."/>
            <person name="Mikhailova N."/>
            <person name="Pati A."/>
            <person name="Chen A."/>
            <person name="Palaniappan K."/>
            <person name="Hauser L."/>
            <person name="Chang Y.J."/>
            <person name="Jeffries C.D."/>
            <person name="Munk C."/>
            <person name="Kiss H."/>
            <person name="Chain P."/>
            <person name="Han C."/>
            <person name="Brettin T."/>
            <person name="Detter J.C."/>
            <person name="Schuler E."/>
            <person name="Goker M."/>
            <person name="Rohde M."/>
            <person name="Bristow J."/>
            <person name="Eisen J.A."/>
            <person name="Markowitz V."/>
            <person name="Hugenholtz P."/>
            <person name="Kyrpides N.C."/>
            <person name="Klenk H.P."/>
        </authorList>
    </citation>
    <scope>NUCLEOTIDE SEQUENCE [LARGE SCALE GENOMIC DNA]</scope>
    <source>
        <strain evidence="3">ATCC 49802 / DSM 20745 / S 6022</strain>
    </source>
</reference>
<sequence length="286" mass="31090">MAAPAAPFDAAAPSYDAVFTHRTLGRLLRAAVWEHLDAAFHPGDRVLDLGCGTGEDAVRLAQRGIDVLATDVSAGMIAVAREKAADAGVAERVHLAQVDLREHPLSLPASWRGPDGIDGSFSSFGALNCLPDRRRLASTLAAWIRPGGRLVLVLMGPLCPWEIGWHMARGQPRRAVRRLTAGRDGTLAHTGGGTSVRVWYPTPRRLRAEFAPAFRHVRTVGIGVLLPPSYLAGLVECQPRAFTRLAALERRIAGRFPWPWLADHYLMVLERRCAPAATGLDREDQA</sequence>
<keyword evidence="2" id="KW-0489">Methyltransferase</keyword>
<dbReference type="CDD" id="cd02440">
    <property type="entry name" value="AdoMet_MTases"/>
    <property type="match status" value="1"/>
</dbReference>